<sequence>MKSKFLGCCIITALAISSYAWATWVQFGTGETTETTILESNDSHTIVEFTVPGMDIRDTVVDGTTYQIVSVSTAGIPGEVGKPQTPVISKTVAIHPSKGVQLNILQAMGSGSSIQVFIFIVLNEFLQFAKMDMIFIRA</sequence>
<feature type="chain" id="PRO_5012240748" description="Gingipain propeptide domain-containing protein" evidence="1">
    <location>
        <begin position="23"/>
        <end position="138"/>
    </location>
</feature>
<name>A0A235BTZ6_UNCW3</name>
<dbReference type="Proteomes" id="UP000215215">
    <property type="component" value="Unassembled WGS sequence"/>
</dbReference>
<reference evidence="2 3" key="1">
    <citation type="submission" date="2017-07" db="EMBL/GenBank/DDBJ databases">
        <title>Recovery of genomes from metagenomes via a dereplication, aggregation, and scoring strategy.</title>
        <authorList>
            <person name="Sieber C.M."/>
            <person name="Probst A.J."/>
            <person name="Sharrar A."/>
            <person name="Thomas B.C."/>
            <person name="Hess M."/>
            <person name="Tringe S.G."/>
            <person name="Banfield J.F."/>
        </authorList>
    </citation>
    <scope>NUCLEOTIDE SEQUENCE [LARGE SCALE GENOMIC DNA]</scope>
    <source>
        <strain evidence="2">JGI_Cruoil_03_44_89</strain>
    </source>
</reference>
<dbReference type="Gene3D" id="2.60.40.3800">
    <property type="match status" value="1"/>
</dbReference>
<evidence type="ECO:0000256" key="1">
    <source>
        <dbReference type="SAM" id="SignalP"/>
    </source>
</evidence>
<evidence type="ECO:0000313" key="2">
    <source>
        <dbReference type="EMBL" id="OYD15509.1"/>
    </source>
</evidence>
<comment type="caution">
    <text evidence="2">The sequence shown here is derived from an EMBL/GenBank/DDBJ whole genome shotgun (WGS) entry which is preliminary data.</text>
</comment>
<gene>
    <name evidence="2" type="ORF">CH333_05520</name>
</gene>
<dbReference type="EMBL" id="NOZQ01000114">
    <property type="protein sequence ID" value="OYD15509.1"/>
    <property type="molecule type" value="Genomic_DNA"/>
</dbReference>
<evidence type="ECO:0008006" key="4">
    <source>
        <dbReference type="Google" id="ProtNLM"/>
    </source>
</evidence>
<organism evidence="2 3">
    <name type="scientific">candidate division WOR-3 bacterium JGI_Cruoil_03_44_89</name>
    <dbReference type="NCBI Taxonomy" id="1973748"/>
    <lineage>
        <taxon>Bacteria</taxon>
        <taxon>Bacteria division WOR-3</taxon>
    </lineage>
</organism>
<keyword evidence="1" id="KW-0732">Signal</keyword>
<protein>
    <recommendedName>
        <fullName evidence="4">Gingipain propeptide domain-containing protein</fullName>
    </recommendedName>
</protein>
<accession>A0A235BTZ6</accession>
<proteinExistence type="predicted"/>
<dbReference type="AlphaFoldDB" id="A0A235BTZ6"/>
<feature type="signal peptide" evidence="1">
    <location>
        <begin position="1"/>
        <end position="22"/>
    </location>
</feature>
<dbReference type="InterPro" id="IPR038490">
    <property type="entry name" value="Gingipain_propep_sf"/>
</dbReference>
<evidence type="ECO:0000313" key="3">
    <source>
        <dbReference type="Proteomes" id="UP000215215"/>
    </source>
</evidence>